<dbReference type="InterPro" id="IPR013783">
    <property type="entry name" value="Ig-like_fold"/>
</dbReference>
<dbReference type="InterPro" id="IPR008979">
    <property type="entry name" value="Galactose-bd-like_sf"/>
</dbReference>
<evidence type="ECO:0000259" key="7">
    <source>
        <dbReference type="Pfam" id="PF02837"/>
    </source>
</evidence>
<dbReference type="PANTHER" id="PTHR42732">
    <property type="entry name" value="BETA-GALACTOSIDASE"/>
    <property type="match status" value="1"/>
</dbReference>
<feature type="signal peptide" evidence="4">
    <location>
        <begin position="1"/>
        <end position="21"/>
    </location>
</feature>
<dbReference type="RefSeq" id="WP_382316407.1">
    <property type="nucleotide sequence ID" value="NZ_JBHUFD010000012.1"/>
</dbReference>
<dbReference type="InterPro" id="IPR006103">
    <property type="entry name" value="Glyco_hydro_2_cat"/>
</dbReference>
<dbReference type="SUPFAM" id="SSF49785">
    <property type="entry name" value="Galactose-binding domain-like"/>
    <property type="match status" value="1"/>
</dbReference>
<keyword evidence="9" id="KW-1185">Reference proteome</keyword>
<keyword evidence="3" id="KW-0326">Glycosidase</keyword>
<feature type="domain" description="Glycoside hydrolase family 2 immunoglobulin-like beta-sandwich" evidence="5">
    <location>
        <begin position="220"/>
        <end position="327"/>
    </location>
</feature>
<dbReference type="InterPro" id="IPR051913">
    <property type="entry name" value="GH2_Domain-Containing"/>
</dbReference>
<dbReference type="Gene3D" id="2.60.120.260">
    <property type="entry name" value="Galactose-binding domain-like"/>
    <property type="match status" value="1"/>
</dbReference>
<sequence length="1019" mass="112858">MPLPARLLLALLSFLTLVAQAQPGTGHLVQDLSSQDWHLWLDPAAPWVHDRLYAPPVEVTKLPINPPTGGWAKLTGTEGKTVHLPATVEQYYWGQNGNAFGLSGNYLGVSWFSTKLAVPAALQGQRLVLRFESVRFRAEVFVNQQLAGYDLVNSTPFEIDISQLVRYGQANEVAVRITDPNGNFDWRDSQNFMWGSYRTIPTHGFGGITGKVELVATPLVYVQDVFVKNKPALREVDMQVTLDNQTARPTPGTLRLAVTAAGGAQPPVFTKEITLPQVPTGQSTRTVTVRLPAAQLWSVEHPNLYHVVATLTTAAGSDTYRQRFGFRWFEVRDVAGGDRQFFLNGQRIVLRTSISWGFWPVNGIAPTDALARKQVETAKALGLNMLNFHRTIGQANVLDYADELGLLYFEEPGGNSYPANMFNATDSLGKKQTDFYLATRTEKLLRMVRRDRSHPALVIYNLHNERGAPPEAPDRAEMSAAHALDETRLLTYNSSNGDPTLKPNPRFKLHLRPYDAKFYDFGWFDQHHAGGPGVYNNALYSGPSKYLRYTDHRAEIVYYGEEGAIGTPPRLQLIRDEILKTGRNVGWESASYLQWYDAYDQFLTNTPGFRQAFPTVDALTTAMGNTAYYYQGRAIENVRLNNVADGYAVNGWESMMLENHSGIVDNYRNPKGDVQLIARYNRPLYVAVKLTRKVLAVGDTARADFHLINEANLRGIFRLRVQATDESGNVIFTKTLPVRATGGTTYGELLAAGLPIVPASAGYTTVRAELLRGPQAVASGDDQLFAVRLTTSGLLPTGSVADTSGVLAGYLRSVGVTSFKEFKSGRPQGDYLLVGAFNPQQTGNPLVTDILEWVNEGHTLIVVNNADKWATHLGRKEVVDYRGYKELGTSWYGGNYFVKNHPLFVGLPQACVFNWEYQCFATYDRSRVGLRLFNGETIVGCVSDHKKEVYSALSVVPHGRGRILLCSLDIFSTLRGVKASKKAEGDGENAALTSLDTSIGNRANVVGQQLLLNMLRWAK</sequence>
<proteinExistence type="inferred from homology"/>
<organism evidence="8 9">
    <name type="scientific">Hymenobacter bucti</name>
    <dbReference type="NCBI Taxonomy" id="1844114"/>
    <lineage>
        <taxon>Bacteria</taxon>
        <taxon>Pseudomonadati</taxon>
        <taxon>Bacteroidota</taxon>
        <taxon>Cytophagia</taxon>
        <taxon>Cytophagales</taxon>
        <taxon>Hymenobacteraceae</taxon>
        <taxon>Hymenobacter</taxon>
    </lineage>
</organism>
<dbReference type="GO" id="GO:0016787">
    <property type="term" value="F:hydrolase activity"/>
    <property type="evidence" value="ECO:0007669"/>
    <property type="project" value="UniProtKB-KW"/>
</dbReference>
<feature type="domain" description="Glycoside hydrolase family 2 catalytic" evidence="6">
    <location>
        <begin position="338"/>
        <end position="501"/>
    </location>
</feature>
<dbReference type="PANTHER" id="PTHR42732:SF2">
    <property type="entry name" value="BETA-MANNOSIDASE"/>
    <property type="match status" value="1"/>
</dbReference>
<name>A0ABW4QY47_9BACT</name>
<reference evidence="9" key="1">
    <citation type="journal article" date="2019" name="Int. J. Syst. Evol. Microbiol.">
        <title>The Global Catalogue of Microorganisms (GCM) 10K type strain sequencing project: providing services to taxonomists for standard genome sequencing and annotation.</title>
        <authorList>
            <consortium name="The Broad Institute Genomics Platform"/>
            <consortium name="The Broad Institute Genome Sequencing Center for Infectious Disease"/>
            <person name="Wu L."/>
            <person name="Ma J."/>
        </authorList>
    </citation>
    <scope>NUCLEOTIDE SEQUENCE [LARGE SCALE GENOMIC DNA]</scope>
    <source>
        <strain evidence="9">CGMCC 1.15795</strain>
    </source>
</reference>
<dbReference type="Pfam" id="PF00703">
    <property type="entry name" value="Glyco_hydro_2"/>
    <property type="match status" value="1"/>
</dbReference>
<dbReference type="InterPro" id="IPR006104">
    <property type="entry name" value="Glyco_hydro_2_N"/>
</dbReference>
<protein>
    <submittedName>
        <fullName evidence="8">Glycoside hydrolase family 2 protein</fullName>
    </submittedName>
</protein>
<dbReference type="InterPro" id="IPR017853">
    <property type="entry name" value="GH"/>
</dbReference>
<evidence type="ECO:0000256" key="2">
    <source>
        <dbReference type="ARBA" id="ARBA00022801"/>
    </source>
</evidence>
<dbReference type="Gene3D" id="2.60.40.10">
    <property type="entry name" value="Immunoglobulins"/>
    <property type="match status" value="1"/>
</dbReference>
<keyword evidence="4" id="KW-0732">Signal</keyword>
<dbReference type="Proteomes" id="UP001597197">
    <property type="component" value="Unassembled WGS sequence"/>
</dbReference>
<keyword evidence="2 8" id="KW-0378">Hydrolase</keyword>
<dbReference type="SUPFAM" id="SSF51445">
    <property type="entry name" value="(Trans)glycosidases"/>
    <property type="match status" value="1"/>
</dbReference>
<dbReference type="EMBL" id="JBHUFD010000012">
    <property type="protein sequence ID" value="MFD1874528.1"/>
    <property type="molecule type" value="Genomic_DNA"/>
</dbReference>
<dbReference type="InterPro" id="IPR036156">
    <property type="entry name" value="Beta-gal/glucu_dom_sf"/>
</dbReference>
<feature type="chain" id="PRO_5045104269" evidence="4">
    <location>
        <begin position="22"/>
        <end position="1019"/>
    </location>
</feature>
<dbReference type="Gene3D" id="3.20.20.80">
    <property type="entry name" value="Glycosidases"/>
    <property type="match status" value="1"/>
</dbReference>
<dbReference type="SUPFAM" id="SSF52317">
    <property type="entry name" value="Class I glutamine amidotransferase-like"/>
    <property type="match status" value="1"/>
</dbReference>
<comment type="similarity">
    <text evidence="1">Belongs to the glycosyl hydrolase 2 family.</text>
</comment>
<evidence type="ECO:0000259" key="5">
    <source>
        <dbReference type="Pfam" id="PF00703"/>
    </source>
</evidence>
<dbReference type="SUPFAM" id="SSF49303">
    <property type="entry name" value="beta-Galactosidase/glucuronidase domain"/>
    <property type="match status" value="1"/>
</dbReference>
<dbReference type="InterPro" id="IPR029062">
    <property type="entry name" value="Class_I_gatase-like"/>
</dbReference>
<evidence type="ECO:0000256" key="1">
    <source>
        <dbReference type="ARBA" id="ARBA00007401"/>
    </source>
</evidence>
<comment type="caution">
    <text evidence="8">The sequence shown here is derived from an EMBL/GenBank/DDBJ whole genome shotgun (WGS) entry which is preliminary data.</text>
</comment>
<evidence type="ECO:0000259" key="6">
    <source>
        <dbReference type="Pfam" id="PF02836"/>
    </source>
</evidence>
<accession>A0ABW4QY47</accession>
<dbReference type="Pfam" id="PF02837">
    <property type="entry name" value="Glyco_hydro_2_N"/>
    <property type="match status" value="1"/>
</dbReference>
<evidence type="ECO:0000313" key="9">
    <source>
        <dbReference type="Proteomes" id="UP001597197"/>
    </source>
</evidence>
<evidence type="ECO:0000256" key="3">
    <source>
        <dbReference type="ARBA" id="ARBA00023295"/>
    </source>
</evidence>
<feature type="domain" description="Glycosyl hydrolases family 2 sugar binding" evidence="7">
    <location>
        <begin position="105"/>
        <end position="190"/>
    </location>
</feature>
<evidence type="ECO:0000313" key="8">
    <source>
        <dbReference type="EMBL" id="MFD1874528.1"/>
    </source>
</evidence>
<dbReference type="InterPro" id="IPR006102">
    <property type="entry name" value="Ig-like_GH2"/>
</dbReference>
<dbReference type="Pfam" id="PF02836">
    <property type="entry name" value="Glyco_hydro_2_C"/>
    <property type="match status" value="1"/>
</dbReference>
<gene>
    <name evidence="8" type="ORF">ACFSDX_18950</name>
</gene>
<evidence type="ECO:0000256" key="4">
    <source>
        <dbReference type="SAM" id="SignalP"/>
    </source>
</evidence>